<evidence type="ECO:0000256" key="6">
    <source>
        <dbReference type="ARBA" id="ARBA00023136"/>
    </source>
</evidence>
<accession>A0A0W0WIG4</accession>
<dbReference type="EMBL" id="LNYH01000014">
    <property type="protein sequence ID" value="KTD32125.1"/>
    <property type="molecule type" value="Genomic_DNA"/>
</dbReference>
<keyword evidence="3" id="KW-1003">Cell membrane</keyword>
<dbReference type="GO" id="GO:0005886">
    <property type="term" value="C:plasma membrane"/>
    <property type="evidence" value="ECO:0007669"/>
    <property type="project" value="UniProtKB-SubCell"/>
</dbReference>
<dbReference type="PANTHER" id="PTHR33932:SF4">
    <property type="entry name" value="NA(+)_H(+) ANTIPORTER SUBUNIT B"/>
    <property type="match status" value="1"/>
</dbReference>
<sequence length="133" mass="14990">MNSLILQTISRLLLGWLLFFSLWILLRGHNAAGGGFIGGLLAASAFALYLLAYDKRHLLAIIFFPPLTWLCLGLFFLLLSGLWGIFVGESFLTGIWIKRIPWINSPLLFDIGIYLMVCFSILSILIEQLEQSQ</sequence>
<dbReference type="InterPro" id="IPR050622">
    <property type="entry name" value="CPA3_antiporter_subunitB"/>
</dbReference>
<dbReference type="AlphaFoldDB" id="A0A0W0WIG4"/>
<dbReference type="RefSeq" id="WP_058500836.1">
    <property type="nucleotide sequence ID" value="NZ_CAAAJA010000028.1"/>
</dbReference>
<evidence type="ECO:0000256" key="5">
    <source>
        <dbReference type="ARBA" id="ARBA00022989"/>
    </source>
</evidence>
<feature type="transmembrane region" description="Helical" evidence="7">
    <location>
        <begin position="106"/>
        <end position="126"/>
    </location>
</feature>
<proteinExistence type="inferred from homology"/>
<evidence type="ECO:0000256" key="2">
    <source>
        <dbReference type="ARBA" id="ARBA00009425"/>
    </source>
</evidence>
<keyword evidence="4 7" id="KW-0812">Transmembrane</keyword>
<dbReference type="PANTHER" id="PTHR33932">
    <property type="entry name" value="NA(+)/H(+) ANTIPORTER SUBUNIT B"/>
    <property type="match status" value="1"/>
</dbReference>
<dbReference type="OrthoDB" id="9798859at2"/>
<comment type="subcellular location">
    <subcellularLocation>
        <location evidence="1">Cell membrane</location>
        <topology evidence="1">Multi-pass membrane protein</topology>
    </subcellularLocation>
</comment>
<evidence type="ECO:0000256" key="7">
    <source>
        <dbReference type="SAM" id="Phobius"/>
    </source>
</evidence>
<comment type="caution">
    <text evidence="9">The sequence shown here is derived from an EMBL/GenBank/DDBJ whole genome shotgun (WGS) entry which is preliminary data.</text>
</comment>
<keyword evidence="10" id="KW-1185">Reference proteome</keyword>
<keyword evidence="6 7" id="KW-0472">Membrane</keyword>
<dbReference type="STRING" id="454.Lisr_0448"/>
<dbReference type="Pfam" id="PF04039">
    <property type="entry name" value="MnhB"/>
    <property type="match status" value="1"/>
</dbReference>
<comment type="similarity">
    <text evidence="2">Belongs to the CPA3 antiporters (TC 2.A.63) subunit B family.</text>
</comment>
<name>A0A0W0WIG4_9GAMM</name>
<feature type="transmembrane region" description="Helical" evidence="7">
    <location>
        <begin position="32"/>
        <end position="51"/>
    </location>
</feature>
<protein>
    <submittedName>
        <fullName evidence="9">Na(+)/H(+) antiporter subunit B</fullName>
    </submittedName>
</protein>
<organism evidence="9 10">
    <name type="scientific">Legionella israelensis</name>
    <dbReference type="NCBI Taxonomy" id="454"/>
    <lineage>
        <taxon>Bacteria</taxon>
        <taxon>Pseudomonadati</taxon>
        <taxon>Pseudomonadota</taxon>
        <taxon>Gammaproteobacteria</taxon>
        <taxon>Legionellales</taxon>
        <taxon>Legionellaceae</taxon>
        <taxon>Legionella</taxon>
    </lineage>
</organism>
<evidence type="ECO:0000256" key="3">
    <source>
        <dbReference type="ARBA" id="ARBA00022475"/>
    </source>
</evidence>
<feature type="transmembrane region" description="Helical" evidence="7">
    <location>
        <begin position="58"/>
        <end position="86"/>
    </location>
</feature>
<evidence type="ECO:0000313" key="9">
    <source>
        <dbReference type="EMBL" id="KTD32125.1"/>
    </source>
</evidence>
<reference evidence="9 10" key="1">
    <citation type="submission" date="2015-11" db="EMBL/GenBank/DDBJ databases">
        <title>Genomic analysis of 38 Legionella species identifies large and diverse effector repertoires.</title>
        <authorList>
            <person name="Burstein D."/>
            <person name="Amaro F."/>
            <person name="Zusman T."/>
            <person name="Lifshitz Z."/>
            <person name="Cohen O."/>
            <person name="Gilbert J.A."/>
            <person name="Pupko T."/>
            <person name="Shuman H.A."/>
            <person name="Segal G."/>
        </authorList>
    </citation>
    <scope>NUCLEOTIDE SEQUENCE [LARGE SCALE GENOMIC DNA]</scope>
    <source>
        <strain evidence="9 10">Bercovier 4</strain>
    </source>
</reference>
<evidence type="ECO:0000256" key="4">
    <source>
        <dbReference type="ARBA" id="ARBA00022692"/>
    </source>
</evidence>
<dbReference type="PATRIC" id="fig|454.4.peg.469"/>
<dbReference type="Proteomes" id="UP000054761">
    <property type="component" value="Unassembled WGS sequence"/>
</dbReference>
<evidence type="ECO:0000256" key="1">
    <source>
        <dbReference type="ARBA" id="ARBA00004651"/>
    </source>
</evidence>
<feature type="domain" description="Na+/H+ antiporter MnhB subunit-related protein" evidence="8">
    <location>
        <begin position="5"/>
        <end position="121"/>
    </location>
</feature>
<evidence type="ECO:0000259" key="8">
    <source>
        <dbReference type="Pfam" id="PF04039"/>
    </source>
</evidence>
<feature type="transmembrane region" description="Helical" evidence="7">
    <location>
        <begin position="9"/>
        <end position="26"/>
    </location>
</feature>
<evidence type="ECO:0000313" key="10">
    <source>
        <dbReference type="Proteomes" id="UP000054761"/>
    </source>
</evidence>
<gene>
    <name evidence="9" type="primary">mrpB</name>
    <name evidence="9" type="ORF">Lisr_0448</name>
</gene>
<keyword evidence="5 7" id="KW-1133">Transmembrane helix</keyword>
<dbReference type="InterPro" id="IPR007182">
    <property type="entry name" value="MnhB"/>
</dbReference>